<name>A0ABV0KQB6_9CYAN</name>
<keyword evidence="3" id="KW-1185">Reference proteome</keyword>
<dbReference type="NCBIfam" id="NF038301">
    <property type="entry name" value="EPS_HpsA"/>
    <property type="match status" value="1"/>
</dbReference>
<feature type="region of interest" description="Disordered" evidence="1">
    <location>
        <begin position="426"/>
        <end position="451"/>
    </location>
</feature>
<evidence type="ECO:0000256" key="1">
    <source>
        <dbReference type="SAM" id="MobiDB-lite"/>
    </source>
</evidence>
<dbReference type="Proteomes" id="UP001476950">
    <property type="component" value="Unassembled WGS sequence"/>
</dbReference>
<dbReference type="InterPro" id="IPR049774">
    <property type="entry name" value="EPS_HpsA-like"/>
</dbReference>
<sequence length="1545" mass="166674">MSRALTKGLMNWLLRSAMILNRRFRSPAAGFVLPTVILLLLVVSLTVGALVYRAYSRSAQVIGESQQRVIYNAATPAIDRARAKLETLFDATKDSRYPGGVPAENYMTGMLRNDGSYGVGALGGPDQYTIPGETRINLDATTKTGELTPQDNAWAFRTDTNGDGALDATVVYSIVLQTPPDQNGVAGSGMVNTSETVKANSLFVRQGPLSNQLRGNCAIAQDSAASSAAQGWFQDLSTSSTLRKNFQVDALVIPDTINTNGSFTTLEMQQDRKLDRGNKWGAWFRYDMEIFPGPTFNWNGAMHTEGSFMTKPQNGFNAFLVSSQASCLMSTASNSEITVTDIVNSNNDTSKPPDFVGLAFAGSIRDNDYNGSSSIHIWPATTNPAQPSQIATLENDADGGSAQNATGAAIPVALDPVRLLTDDVSQARGSDRTNRTNRKAGWRGLPNTGTPRIYNQAEAKPYVDDLYRADNRWGPKPRYNDQIAVAAPNRMGDVITSDVTTLVRGTVDPNNLSTVANAGLDGYWERRAFNEGLRVIVGQRLELGNAFGWVKTGPRDPLYPPSETLTHEQRQRRTLRDNIAAVQSTAIYHRDSAVGAALPVACLASTAHPGTATTLANSITFQSQPVNGTAEVITDFLTGKGTNGWEFAPPAYLQSEAAFAAAIAPTQPLGKALRNLAMFAGDDDPATPGVVDGAFPPRQEASGSIVHPYPLTSMWGNFSELRRALARLDAGIAYTNADPLLSLSIAEQSTLHTAACTLGMLAYNINGFTDDPTGYDYADNANNSGLSTLGGVLFNLVDGLQNNGEVKDPTTGAYFPFTVVNGNPSAAYYDPVTGAAAKYSELSADDFVKALLTDTNIGGNPDRRSLANIATIIYSKQQADRDRLFGFENGSPPAPTDRPDTWENNGKKFPVKVNNTDVLFPTGCDPETFPLNQGAPEAQARQKVGLALAFCENTPRYPALFYLFPKVDHDYDGDSSLGNQQPTNEQYSSDPYIQNKSSLGYQYRVVGITPDDFSEIAMTPRRSSTDNWRLPILQTRSNVTGANVSPNLIVDPTGALRAVGFLDRGVFNGREMMTTRTMDLDLGMLRSLGVATGRPWLPVSGIVYAFREDAVREDAIARPAGGLAPVTTNATTLTNPTDPTLATNANNVAISTKQVDFIADPDRRPHGFRLRNGVQIKRNDSFALPSTDNTRGLSFFTDSPVYIQGDFNLHKRGADDTPGTTVEEFTETLVPGNDTGGLYTVDQFYRRTNRSPDFARTSAGGDRWRPTEILADAVSILSDSFCDGSIEDAFIANSGSGGTITNAADRYNNLNTPANPGFGLFGPGCTSNRTSFLNQNRPTANLGAANWRREDGTSAATATTPIRIDRNGKPLKADGTVYTGNYDRFVDDKSLMPATNAGTTVDSIIVSGIVPSRAGQSYGGLHNFPRFLENWDQRNLWFAGSFLQLNFSNSATAPFDQDVWEPPLTASPNSEAIRYYSPPNRVWGYDPALQLAPAGPAAARFITAGKNRNEFYSELPANDPYIRRLCTAARTSGITGVPANINCPA</sequence>
<protein>
    <submittedName>
        <fullName evidence="2">Hormogonium polysaccharide biosynthesis protein HpsA</fullName>
    </submittedName>
</protein>
<comment type="caution">
    <text evidence="2">The sequence shown here is derived from an EMBL/GenBank/DDBJ whole genome shotgun (WGS) entry which is preliminary data.</text>
</comment>
<accession>A0ABV0KQB6</accession>
<evidence type="ECO:0000313" key="2">
    <source>
        <dbReference type="EMBL" id="MEP1060540.1"/>
    </source>
</evidence>
<organism evidence="2 3">
    <name type="scientific">Stenomitos frigidus AS-A4</name>
    <dbReference type="NCBI Taxonomy" id="2933935"/>
    <lineage>
        <taxon>Bacteria</taxon>
        <taxon>Bacillati</taxon>
        <taxon>Cyanobacteriota</taxon>
        <taxon>Cyanophyceae</taxon>
        <taxon>Leptolyngbyales</taxon>
        <taxon>Leptolyngbyaceae</taxon>
        <taxon>Stenomitos</taxon>
    </lineage>
</organism>
<proteinExistence type="predicted"/>
<gene>
    <name evidence="2" type="primary">hpsA</name>
    <name evidence="2" type="ORF">NDI38_19075</name>
</gene>
<evidence type="ECO:0000313" key="3">
    <source>
        <dbReference type="Proteomes" id="UP001476950"/>
    </source>
</evidence>
<reference evidence="2 3" key="1">
    <citation type="submission" date="2022-04" db="EMBL/GenBank/DDBJ databases">
        <title>Positive selection, recombination, and allopatry shape intraspecific diversity of widespread and dominant cyanobacteria.</title>
        <authorList>
            <person name="Wei J."/>
            <person name="Shu W."/>
            <person name="Hu C."/>
        </authorList>
    </citation>
    <scope>NUCLEOTIDE SEQUENCE [LARGE SCALE GENOMIC DNA]</scope>
    <source>
        <strain evidence="2 3">AS-A4</strain>
    </source>
</reference>
<dbReference type="EMBL" id="JAMPLM010000019">
    <property type="protein sequence ID" value="MEP1060540.1"/>
    <property type="molecule type" value="Genomic_DNA"/>
</dbReference>